<evidence type="ECO:0000256" key="1">
    <source>
        <dbReference type="ARBA" id="ARBA00001947"/>
    </source>
</evidence>
<evidence type="ECO:0000256" key="7">
    <source>
        <dbReference type="SAM" id="MobiDB-lite"/>
    </source>
</evidence>
<evidence type="ECO:0000256" key="3">
    <source>
        <dbReference type="ARBA" id="ARBA00022723"/>
    </source>
</evidence>
<dbReference type="Pfam" id="PF02128">
    <property type="entry name" value="Peptidase_M36"/>
    <property type="match status" value="1"/>
</dbReference>
<evidence type="ECO:0000256" key="4">
    <source>
        <dbReference type="ARBA" id="ARBA00022801"/>
    </source>
</evidence>
<reference evidence="9" key="1">
    <citation type="journal article" date="2019" name="Int. J. Syst. Evol. Microbiol.">
        <title>The Global Catalogue of Microorganisms (GCM) 10K type strain sequencing project: providing services to taxonomists for standard genome sequencing and annotation.</title>
        <authorList>
            <consortium name="The Broad Institute Genomics Platform"/>
            <consortium name="The Broad Institute Genome Sequencing Center for Infectious Disease"/>
            <person name="Wu L."/>
            <person name="Ma J."/>
        </authorList>
    </citation>
    <scope>NUCLEOTIDE SEQUENCE [LARGE SCALE GENOMIC DNA]</scope>
    <source>
        <strain evidence="9">JCM 19635</strain>
    </source>
</reference>
<evidence type="ECO:0000256" key="6">
    <source>
        <dbReference type="ARBA" id="ARBA00023049"/>
    </source>
</evidence>
<organism evidence="8 9">
    <name type="scientific">Hymenobacter humi</name>
    <dbReference type="NCBI Taxonomy" id="1411620"/>
    <lineage>
        <taxon>Bacteria</taxon>
        <taxon>Pseudomonadati</taxon>
        <taxon>Bacteroidota</taxon>
        <taxon>Cytophagia</taxon>
        <taxon>Cytophagales</taxon>
        <taxon>Hymenobacteraceae</taxon>
        <taxon>Hymenobacter</taxon>
    </lineage>
</organism>
<feature type="compositionally biased region" description="Low complexity" evidence="7">
    <location>
        <begin position="39"/>
        <end position="54"/>
    </location>
</feature>
<evidence type="ECO:0000313" key="9">
    <source>
        <dbReference type="Proteomes" id="UP001596513"/>
    </source>
</evidence>
<evidence type="ECO:0000313" key="8">
    <source>
        <dbReference type="EMBL" id="MFC7667363.1"/>
    </source>
</evidence>
<accession>A0ABW2U1N5</accession>
<keyword evidence="6" id="KW-0482">Metalloprotease</keyword>
<name>A0ABW2U1N5_9BACT</name>
<comment type="caution">
    <text evidence="8">The sequence shown here is derived from an EMBL/GenBank/DDBJ whole genome shotgun (WGS) entry which is preliminary data.</text>
</comment>
<dbReference type="SUPFAM" id="SSF55486">
    <property type="entry name" value="Metalloproteases ('zincins'), catalytic domain"/>
    <property type="match status" value="1"/>
</dbReference>
<dbReference type="InterPro" id="IPR001842">
    <property type="entry name" value="Peptidase_M36"/>
</dbReference>
<keyword evidence="4" id="KW-0378">Hydrolase</keyword>
<keyword evidence="9" id="KW-1185">Reference proteome</keyword>
<proteinExistence type="predicted"/>
<evidence type="ECO:0000256" key="2">
    <source>
        <dbReference type="ARBA" id="ARBA00022670"/>
    </source>
</evidence>
<sequence>MAGGRGKAPAGFFADSYSLISSGKQLTRGNNVAAYDDNSSTTSRSGSVTSSTNSPDGGANLDFDFPFDQTKGARDPSNLSAGITNLFYWNNMLHDVMMSKGFDEASGNFQYKNITGAGQGGDYVRAESQDGSGRNNANFSTPADGSSGRMQMFLFDNTAANSLVVTGAASAAGSYKFTTVAFGPSLNKKPLAGKLVLVNDGVSADGGDHACATPFVNAADVAGNIAFIQRGGCPHSPTSTPALPMPLPPRCSGPRPTARPALSCLTPWLRIP</sequence>
<gene>
    <name evidence="8" type="ORF">ACFQT0_08030</name>
</gene>
<feature type="region of interest" description="Disordered" evidence="7">
    <location>
        <begin position="30"/>
        <end position="67"/>
    </location>
</feature>
<dbReference type="PANTHER" id="PTHR33478:SF1">
    <property type="entry name" value="EXTRACELLULAR METALLOPROTEINASE MEP"/>
    <property type="match status" value="1"/>
</dbReference>
<dbReference type="RefSeq" id="WP_380205947.1">
    <property type="nucleotide sequence ID" value="NZ_JBHTEK010000001.1"/>
</dbReference>
<dbReference type="EMBL" id="JBHTEK010000001">
    <property type="protein sequence ID" value="MFC7667363.1"/>
    <property type="molecule type" value="Genomic_DNA"/>
</dbReference>
<dbReference type="Proteomes" id="UP001596513">
    <property type="component" value="Unassembled WGS sequence"/>
</dbReference>
<evidence type="ECO:0000256" key="5">
    <source>
        <dbReference type="ARBA" id="ARBA00022833"/>
    </source>
</evidence>
<keyword evidence="5" id="KW-0862">Zinc</keyword>
<keyword evidence="2" id="KW-0645">Protease</keyword>
<protein>
    <submittedName>
        <fullName evidence="8">M36 family metallopeptidase</fullName>
    </submittedName>
</protein>
<dbReference type="InterPro" id="IPR050371">
    <property type="entry name" value="Fungal_virulence_M36"/>
</dbReference>
<keyword evidence="3" id="KW-0479">Metal-binding</keyword>
<dbReference type="Gene3D" id="3.10.170.10">
    <property type="match status" value="1"/>
</dbReference>
<comment type="cofactor">
    <cofactor evidence="1">
        <name>Zn(2+)</name>
        <dbReference type="ChEBI" id="CHEBI:29105"/>
    </cofactor>
</comment>
<dbReference type="PANTHER" id="PTHR33478">
    <property type="entry name" value="EXTRACELLULAR METALLOPROTEINASE MEP"/>
    <property type="match status" value="1"/>
</dbReference>